<comment type="caution">
    <text evidence="3">The sequence shown here is derived from an EMBL/GenBank/DDBJ whole genome shotgun (WGS) entry which is preliminary data.</text>
</comment>
<keyword evidence="2" id="KW-0472">Membrane</keyword>
<organism evidence="3 4">
    <name type="scientific">Carpinus fangiana</name>
    <dbReference type="NCBI Taxonomy" id="176857"/>
    <lineage>
        <taxon>Eukaryota</taxon>
        <taxon>Viridiplantae</taxon>
        <taxon>Streptophyta</taxon>
        <taxon>Embryophyta</taxon>
        <taxon>Tracheophyta</taxon>
        <taxon>Spermatophyta</taxon>
        <taxon>Magnoliopsida</taxon>
        <taxon>eudicotyledons</taxon>
        <taxon>Gunneridae</taxon>
        <taxon>Pentapetalae</taxon>
        <taxon>rosids</taxon>
        <taxon>fabids</taxon>
        <taxon>Fagales</taxon>
        <taxon>Betulaceae</taxon>
        <taxon>Carpinus</taxon>
    </lineage>
</organism>
<dbReference type="PANTHER" id="PTHR28019:SF7">
    <property type="entry name" value="SUR7 PROTEIN"/>
    <property type="match status" value="1"/>
</dbReference>
<feature type="transmembrane region" description="Helical" evidence="2">
    <location>
        <begin position="330"/>
        <end position="353"/>
    </location>
</feature>
<protein>
    <submittedName>
        <fullName evidence="3">Uncharacterized protein</fullName>
    </submittedName>
</protein>
<sequence>MATIQMYERLQKAEDEEIAERAPEERGHEARDARRAATKKNIVFFVLLGTNLITLLIALYLAQKLYRSESCDVGAGQGSTLQGKPLGGVDDVTAADVLAPGDEHQQESSNGNTASLLHIASSRREGITGSWSQTLPAVGLLRNRVMPVQAWQRSEALSGYSTPANGSKVGMLETYDIVTLNTSRIAVDLFNTTSNSSSCSEPQDQGFFTSILHNVTCDIHNATDSVQSDIESALNDVLQSVASDLGLHDFYSVHILDFCEGFYTPPNTTSSTRNVTHCSNATALFAFNATQTLERELARGGLDLDLAQLHWPAAIDHGLRTLRRAFNAVFVLYCIGIGFTGLLLLGSLAALLLSSGARLVALADLVLALLAFVALLVASAVVTYAGGKAADVVNDHGDAVDVNARRGGGFLGLTWAATALVFVAALAWSVECCVGRRRGTAVSKQYH</sequence>
<dbReference type="OrthoDB" id="4159154at2759"/>
<evidence type="ECO:0000313" key="3">
    <source>
        <dbReference type="EMBL" id="KAB8556599.1"/>
    </source>
</evidence>
<reference evidence="3 4" key="1">
    <citation type="submission" date="2019-06" db="EMBL/GenBank/DDBJ databases">
        <title>A chromosomal-level reference genome of Carpinus fangiana (Coryloideae, Betulaceae).</title>
        <authorList>
            <person name="Yang X."/>
            <person name="Wang Z."/>
            <person name="Zhang L."/>
            <person name="Hao G."/>
            <person name="Liu J."/>
            <person name="Yang Y."/>
        </authorList>
    </citation>
    <scope>NUCLEOTIDE SEQUENCE [LARGE SCALE GENOMIC DNA]</scope>
    <source>
        <strain evidence="3">Cfa_2016G</strain>
        <tissue evidence="3">Leaf</tissue>
    </source>
</reference>
<feature type="transmembrane region" description="Helical" evidence="2">
    <location>
        <begin position="365"/>
        <end position="387"/>
    </location>
</feature>
<dbReference type="AlphaFoldDB" id="A0A5N6L1K7"/>
<gene>
    <name evidence="3" type="ORF">FH972_025636</name>
</gene>
<keyword evidence="4" id="KW-1185">Reference proteome</keyword>
<dbReference type="Pfam" id="PF06687">
    <property type="entry name" value="SUR7"/>
    <property type="match status" value="1"/>
</dbReference>
<dbReference type="Proteomes" id="UP000327013">
    <property type="component" value="Unassembled WGS sequence"/>
</dbReference>
<evidence type="ECO:0000256" key="1">
    <source>
        <dbReference type="SAM" id="MobiDB-lite"/>
    </source>
</evidence>
<feature type="transmembrane region" description="Helical" evidence="2">
    <location>
        <begin position="407"/>
        <end position="428"/>
    </location>
</feature>
<dbReference type="GO" id="GO:0051285">
    <property type="term" value="C:cell cortex of cell tip"/>
    <property type="evidence" value="ECO:0007669"/>
    <property type="project" value="TreeGrafter"/>
</dbReference>
<evidence type="ECO:0000256" key="2">
    <source>
        <dbReference type="SAM" id="Phobius"/>
    </source>
</evidence>
<dbReference type="GO" id="GO:0005886">
    <property type="term" value="C:plasma membrane"/>
    <property type="evidence" value="ECO:0007669"/>
    <property type="project" value="InterPro"/>
</dbReference>
<name>A0A5N6L1K7_9ROSI</name>
<proteinExistence type="predicted"/>
<feature type="region of interest" description="Disordered" evidence="1">
    <location>
        <begin position="14"/>
        <end position="33"/>
    </location>
</feature>
<keyword evidence="2" id="KW-0812">Transmembrane</keyword>
<dbReference type="InterPro" id="IPR052413">
    <property type="entry name" value="SUR7_domain"/>
</dbReference>
<dbReference type="PANTHER" id="PTHR28019">
    <property type="entry name" value="CELL MEMBRANE PROTEIN YLR413W-RELATED"/>
    <property type="match status" value="1"/>
</dbReference>
<keyword evidence="2" id="KW-1133">Transmembrane helix</keyword>
<evidence type="ECO:0000313" key="4">
    <source>
        <dbReference type="Proteomes" id="UP000327013"/>
    </source>
</evidence>
<feature type="transmembrane region" description="Helical" evidence="2">
    <location>
        <begin position="42"/>
        <end position="62"/>
    </location>
</feature>
<dbReference type="EMBL" id="VIBQ01000062">
    <property type="protein sequence ID" value="KAB8556599.1"/>
    <property type="molecule type" value="Genomic_DNA"/>
</dbReference>
<dbReference type="InterPro" id="IPR009571">
    <property type="entry name" value="SUR7/Rim9-like_fungi"/>
</dbReference>
<accession>A0A5N6L1K7</accession>